<feature type="compositionally biased region" description="Basic and acidic residues" evidence="4">
    <location>
        <begin position="66"/>
        <end position="77"/>
    </location>
</feature>
<dbReference type="PROSITE" id="PS01031">
    <property type="entry name" value="SHSP"/>
    <property type="match status" value="1"/>
</dbReference>
<evidence type="ECO:0000256" key="2">
    <source>
        <dbReference type="PROSITE-ProRule" id="PRU00285"/>
    </source>
</evidence>
<evidence type="ECO:0000313" key="6">
    <source>
        <dbReference type="EMBL" id="AFV46373.1"/>
    </source>
</evidence>
<feature type="domain" description="SHSP" evidence="5">
    <location>
        <begin position="122"/>
        <end position="231"/>
    </location>
</feature>
<gene>
    <name evidence="6" type="primary">HSP1</name>
</gene>
<feature type="region of interest" description="Disordered" evidence="4">
    <location>
        <begin position="50"/>
        <end position="80"/>
    </location>
</feature>
<reference evidence="6" key="2">
    <citation type="journal article" date="2014" name="Mol. Biol. Rep.">
        <title>Expression analysis of nine small heat shock protein genes from Tamarix hispida in response to different abiotic stresses and abscisic acid treatment.</title>
        <authorList>
            <person name="Yang G."/>
            <person name="Wang Y."/>
            <person name="Zhang K."/>
            <person name="Gao C."/>
        </authorList>
    </citation>
    <scope>NUCLEOTIDE SEQUENCE</scope>
</reference>
<dbReference type="CDD" id="cd06464">
    <property type="entry name" value="ACD_sHsps-like"/>
    <property type="match status" value="1"/>
</dbReference>
<evidence type="ECO:0000259" key="5">
    <source>
        <dbReference type="PROSITE" id="PS01031"/>
    </source>
</evidence>
<dbReference type="AlphaFoldDB" id="K4NS31"/>
<keyword evidence="1" id="KW-0346">Stress response</keyword>
<evidence type="ECO:0000256" key="1">
    <source>
        <dbReference type="ARBA" id="ARBA00023016"/>
    </source>
</evidence>
<organism evidence="6">
    <name type="scientific">Tamarix hispida</name>
    <dbReference type="NCBI Taxonomy" id="189793"/>
    <lineage>
        <taxon>Eukaryota</taxon>
        <taxon>Viridiplantae</taxon>
        <taxon>Streptophyta</taxon>
        <taxon>Embryophyta</taxon>
        <taxon>Tracheophyta</taxon>
        <taxon>Spermatophyta</taxon>
        <taxon>Magnoliopsida</taxon>
        <taxon>eudicotyledons</taxon>
        <taxon>Gunneridae</taxon>
        <taxon>Pentapetalae</taxon>
        <taxon>Caryophyllales</taxon>
        <taxon>Tamaricaceae</taxon>
        <taxon>Tamarix</taxon>
    </lineage>
</organism>
<reference evidence="6" key="1">
    <citation type="submission" date="2012-08" db="EMBL/GenBank/DDBJ databases">
        <authorList>
            <person name="Yang G.Y."/>
            <person name="Gao C.G."/>
        </authorList>
    </citation>
    <scope>NUCLEOTIDE SEQUENCE</scope>
</reference>
<comment type="similarity">
    <text evidence="2 3">Belongs to the small heat shock protein (HSP20) family.</text>
</comment>
<name>K4NS31_9CARY</name>
<dbReference type="Gene3D" id="2.60.40.790">
    <property type="match status" value="1"/>
</dbReference>
<dbReference type="EMBL" id="JX482105">
    <property type="protein sequence ID" value="AFV46373.1"/>
    <property type="molecule type" value="mRNA"/>
</dbReference>
<accession>K4NS31</accession>
<dbReference type="SUPFAM" id="SSF49764">
    <property type="entry name" value="HSP20-like chaperones"/>
    <property type="match status" value="1"/>
</dbReference>
<protein>
    <submittedName>
        <fullName evidence="6">ACD-sHsps-like protein</fullName>
    </submittedName>
</protein>
<dbReference type="Pfam" id="PF00011">
    <property type="entry name" value="HSP20"/>
    <property type="match status" value="1"/>
</dbReference>
<dbReference type="PANTHER" id="PTHR46733:SF4">
    <property type="entry name" value="HEAT SHOCK PROTEIN 21, CHLOROPLASTIC"/>
    <property type="match status" value="1"/>
</dbReference>
<proteinExistence type="evidence at transcript level"/>
<evidence type="ECO:0000256" key="4">
    <source>
        <dbReference type="SAM" id="MobiDB-lite"/>
    </source>
</evidence>
<evidence type="ECO:0000256" key="3">
    <source>
        <dbReference type="RuleBase" id="RU003616"/>
    </source>
</evidence>
<dbReference type="GO" id="GO:0009408">
    <property type="term" value="P:response to heat"/>
    <property type="evidence" value="ECO:0007669"/>
    <property type="project" value="InterPro"/>
</dbReference>
<dbReference type="InterPro" id="IPR002068">
    <property type="entry name" value="A-crystallin/Hsp20_dom"/>
</dbReference>
<dbReference type="InterPro" id="IPR044587">
    <property type="entry name" value="HSP21-like"/>
</dbReference>
<dbReference type="PANTHER" id="PTHR46733">
    <property type="entry name" value="26.5 KDA HEAT SHOCK PROTEIN, MITOCHONDRIAL"/>
    <property type="match status" value="1"/>
</dbReference>
<sequence>MSTEALTCSAFPLVCNGTTKLGAGIKPPCSAFFPAVSGLKKPRWRSLAVRAQQQQTGGENSVSVEHVSDQNPAERKPTSIRRSALDVSPLGLIDSLSPMRTMRRMLDTMDRLFEDAMALPGQPSMEVRAPWDIMDDSDEIKMRFDMPGLSKDEVQVMVEDGDILVIKGEAKKEESGDDTWASRTYNSYHNRFQLPQGCEADKIKAELKNGVMSITIPKTKIERRFVDVPIQ</sequence>
<feature type="compositionally biased region" description="Polar residues" evidence="4">
    <location>
        <begin position="51"/>
        <end position="63"/>
    </location>
</feature>
<dbReference type="InterPro" id="IPR008978">
    <property type="entry name" value="HSP20-like_chaperone"/>
</dbReference>